<dbReference type="InterPro" id="IPR054830">
    <property type="entry name" value="FdxA_Actino"/>
</dbReference>
<evidence type="ECO:0000256" key="5">
    <source>
        <dbReference type="ARBA" id="ARBA00022576"/>
    </source>
</evidence>
<keyword evidence="9" id="KW-0249">Electron transport</keyword>
<dbReference type="InterPro" id="IPR017896">
    <property type="entry name" value="4Fe4S_Fe-S-bd"/>
</dbReference>
<reference evidence="16" key="1">
    <citation type="submission" date="2014-01" db="EMBL/GenBank/DDBJ databases">
        <authorList>
            <person name="Brown-Elliot B."/>
            <person name="Wallace R."/>
            <person name="Lenaerts A."/>
            <person name="Ordway D."/>
            <person name="DeGroote M.A."/>
            <person name="Parker T."/>
            <person name="Sizemore C."/>
            <person name="Tallon L.J."/>
            <person name="Sadzewicz L.K."/>
            <person name="Sengamalay N."/>
            <person name="Fraser C.M."/>
            <person name="Hine E."/>
            <person name="Shefchek K.A."/>
            <person name="Das S.P."/>
            <person name="Tettelin H."/>
        </authorList>
    </citation>
    <scope>NUCLEOTIDE SEQUENCE [LARGE SCALE GENOMIC DNA]</scope>
    <source>
        <strain evidence="16">4042</strain>
    </source>
</reference>
<dbReference type="GO" id="GO:0046872">
    <property type="term" value="F:metal ion binding"/>
    <property type="evidence" value="ECO:0007669"/>
    <property type="project" value="UniProtKB-KW"/>
</dbReference>
<dbReference type="SUPFAM" id="SSF53383">
    <property type="entry name" value="PLP-dependent transferases"/>
    <property type="match status" value="1"/>
</dbReference>
<dbReference type="SUPFAM" id="SSF54862">
    <property type="entry name" value="4Fe-4S ferredoxins"/>
    <property type="match status" value="1"/>
</dbReference>
<dbReference type="EC" id="2.6.1.-" evidence="13"/>
<dbReference type="Gene3D" id="3.90.1150.10">
    <property type="entry name" value="Aspartate Aminotransferase, domain 1"/>
    <property type="match status" value="1"/>
</dbReference>
<dbReference type="PRINTS" id="PR00354">
    <property type="entry name" value="7FE8SFRDOXIN"/>
</dbReference>
<comment type="similarity">
    <text evidence="13">Belongs to the class-I pyridoxal-phosphate-dependent aminotransferase family.</text>
</comment>
<dbReference type="Gene3D" id="3.40.640.10">
    <property type="entry name" value="Type I PLP-dependent aspartate aminotransferase-like (Major domain)"/>
    <property type="match status" value="1"/>
</dbReference>
<evidence type="ECO:0000256" key="2">
    <source>
        <dbReference type="ARBA" id="ARBA00001966"/>
    </source>
</evidence>
<evidence type="ECO:0000256" key="14">
    <source>
        <dbReference type="SAM" id="MobiDB-lite"/>
    </source>
</evidence>
<dbReference type="InterPro" id="IPR015424">
    <property type="entry name" value="PyrdxlP-dep_Trfase"/>
</dbReference>
<accession>X8DX94</accession>
<evidence type="ECO:0000256" key="11">
    <source>
        <dbReference type="ARBA" id="ARBA00023014"/>
    </source>
</evidence>
<keyword evidence="6 13" id="KW-0808">Transferase</keyword>
<dbReference type="PANTHER" id="PTHR42832:SF3">
    <property type="entry name" value="L-GLUTAMINE--4-(METHYLSULFANYL)-2-OXOBUTANOATE AMINOTRANSFERASE"/>
    <property type="match status" value="1"/>
</dbReference>
<comment type="caution">
    <text evidence="16">The sequence shown here is derived from an EMBL/GenBank/DDBJ whole genome shotgun (WGS) entry which is preliminary data.</text>
</comment>
<feature type="region of interest" description="Disordered" evidence="14">
    <location>
        <begin position="141"/>
        <end position="168"/>
    </location>
</feature>
<dbReference type="InterPro" id="IPR004838">
    <property type="entry name" value="NHTrfase_class1_PyrdxlP-BS"/>
</dbReference>
<comment type="cofactor">
    <cofactor evidence="1 13">
        <name>pyridoxal 5'-phosphate</name>
        <dbReference type="ChEBI" id="CHEBI:597326"/>
    </cofactor>
</comment>
<dbReference type="GO" id="GO:0009055">
    <property type="term" value="F:electron transfer activity"/>
    <property type="evidence" value="ECO:0007669"/>
    <property type="project" value="InterPro"/>
</dbReference>
<evidence type="ECO:0000256" key="3">
    <source>
        <dbReference type="ARBA" id="ARBA00022448"/>
    </source>
</evidence>
<dbReference type="PROSITE" id="PS00105">
    <property type="entry name" value="AA_TRANSFER_CLASS_1"/>
    <property type="match status" value="1"/>
</dbReference>
<evidence type="ECO:0000256" key="8">
    <source>
        <dbReference type="ARBA" id="ARBA00022737"/>
    </source>
</evidence>
<proteinExistence type="inferred from homology"/>
<dbReference type="EMBL" id="JAOB01000011">
    <property type="protein sequence ID" value="EUA73252.1"/>
    <property type="molecule type" value="Genomic_DNA"/>
</dbReference>
<feature type="compositionally biased region" description="Basic residues" evidence="14">
    <location>
        <begin position="146"/>
        <end position="159"/>
    </location>
</feature>
<keyword evidence="3" id="KW-0813">Transport</keyword>
<dbReference type="GO" id="GO:0008483">
    <property type="term" value="F:transaminase activity"/>
    <property type="evidence" value="ECO:0007669"/>
    <property type="project" value="UniProtKB-KW"/>
</dbReference>
<keyword evidence="8" id="KW-0677">Repeat</keyword>
<evidence type="ECO:0000256" key="1">
    <source>
        <dbReference type="ARBA" id="ARBA00001933"/>
    </source>
</evidence>
<dbReference type="AlphaFoldDB" id="X8DX94"/>
<dbReference type="InterPro" id="IPR015421">
    <property type="entry name" value="PyrdxlP-dep_Trfase_major"/>
</dbReference>
<dbReference type="GO" id="GO:0030170">
    <property type="term" value="F:pyridoxal phosphate binding"/>
    <property type="evidence" value="ECO:0007669"/>
    <property type="project" value="InterPro"/>
</dbReference>
<dbReference type="GO" id="GO:0051538">
    <property type="term" value="F:3 iron, 4 sulfur cluster binding"/>
    <property type="evidence" value="ECO:0007669"/>
    <property type="project" value="UniProtKB-KW"/>
</dbReference>
<dbReference type="InterPro" id="IPR017900">
    <property type="entry name" value="4Fe4S_Fe_S_CS"/>
</dbReference>
<evidence type="ECO:0000256" key="12">
    <source>
        <dbReference type="ARBA" id="ARBA00023291"/>
    </source>
</evidence>
<dbReference type="Pfam" id="PF00155">
    <property type="entry name" value="Aminotran_1_2"/>
    <property type="match status" value="1"/>
</dbReference>
<keyword evidence="7" id="KW-0479">Metal-binding</keyword>
<keyword evidence="11" id="KW-0411">Iron-sulfur</keyword>
<evidence type="ECO:0000313" key="16">
    <source>
        <dbReference type="EMBL" id="EUA73252.1"/>
    </source>
</evidence>
<dbReference type="PATRIC" id="fig|1299334.3.peg.922"/>
<evidence type="ECO:0000256" key="10">
    <source>
        <dbReference type="ARBA" id="ARBA00023004"/>
    </source>
</evidence>
<feature type="region of interest" description="Disordered" evidence="14">
    <location>
        <begin position="454"/>
        <end position="479"/>
    </location>
</feature>
<dbReference type="PROSITE" id="PS00198">
    <property type="entry name" value="4FE4S_FER_1"/>
    <property type="match status" value="1"/>
</dbReference>
<evidence type="ECO:0000259" key="15">
    <source>
        <dbReference type="PROSITE" id="PS51379"/>
    </source>
</evidence>
<keyword evidence="10" id="KW-0408">Iron</keyword>
<dbReference type="CDD" id="cd00609">
    <property type="entry name" value="AAT_like"/>
    <property type="match status" value="1"/>
</dbReference>
<name>X8DX94_MYCXE</name>
<keyword evidence="5 13" id="KW-0032">Aminotransferase</keyword>
<dbReference type="InterPro" id="IPR019880">
    <property type="entry name" value="OxyQ"/>
</dbReference>
<evidence type="ECO:0000256" key="6">
    <source>
        <dbReference type="ARBA" id="ARBA00022679"/>
    </source>
</evidence>
<dbReference type="PROSITE" id="PS51379">
    <property type="entry name" value="4FE4S_FER_2"/>
    <property type="match status" value="1"/>
</dbReference>
<evidence type="ECO:0000256" key="7">
    <source>
        <dbReference type="ARBA" id="ARBA00022723"/>
    </source>
</evidence>
<dbReference type="PANTHER" id="PTHR42832">
    <property type="entry name" value="AMINO ACID AMINOTRANSFERASE"/>
    <property type="match status" value="1"/>
</dbReference>
<feature type="compositionally biased region" description="Basic residues" evidence="14">
    <location>
        <begin position="469"/>
        <end position="479"/>
    </location>
</feature>
<dbReference type="Pfam" id="PF00037">
    <property type="entry name" value="Fer4"/>
    <property type="match status" value="1"/>
</dbReference>
<dbReference type="Gene3D" id="3.30.70.20">
    <property type="match status" value="1"/>
</dbReference>
<dbReference type="NCBIfam" id="TIGR03539">
    <property type="entry name" value="DapC_actino"/>
    <property type="match status" value="1"/>
</dbReference>
<dbReference type="InterPro" id="IPR050881">
    <property type="entry name" value="LL-DAP_aminotransferase"/>
</dbReference>
<evidence type="ECO:0000256" key="9">
    <source>
        <dbReference type="ARBA" id="ARBA00022982"/>
    </source>
</evidence>
<evidence type="ECO:0000256" key="13">
    <source>
        <dbReference type="RuleBase" id="RU000481"/>
    </source>
</evidence>
<sequence length="492" mass="53383">MEETFVTYTIAEPCVDIKDKACIEECPVDCIYEGARMLYIHPDECVDCGACEPVCPVEAIFYEDDVPEQWAHYTQINADFFAELGSPGARRKSAWSKTTRRWSRICRRRARATERPGGSPAGCVGDITGIPLGHFGRSQGGCRGASGRHRRPVHRHPGRPGRAGDPWGAGIGQRLTRIPHDRGHPRLRQSIVSALGRRYGVTGLSETAVLPVIGTKELIAWLPTLLGFGGADLVVVPELAYPTYEVGARLAGTQVLRADSLTQLGPQSPALVYLNSPSNPTGRVLGIDHLRKVVGWARERGVLVVSDECYLGLGWDTEPLSVLHPSVCDGDHRGLLAVHSLSKSSSLAGYRAGFVAGDAAVVAELLAVRRHAGMMVPTPVQAAMVAALDDDAHEREQRDRYARRRAALLAAFRAAGFGVDHSEAGLYLWVTRGQPCRDTVDWLARRGILTAPESSTAARRPPCAGGADRHRRAHRRGRRASQFLAPCNTVAA</sequence>
<feature type="domain" description="4Fe-4S ferredoxin-type" evidence="15">
    <location>
        <begin position="36"/>
        <end position="65"/>
    </location>
</feature>
<organism evidence="16">
    <name type="scientific">Mycobacterium xenopi 4042</name>
    <dbReference type="NCBI Taxonomy" id="1299334"/>
    <lineage>
        <taxon>Bacteria</taxon>
        <taxon>Bacillati</taxon>
        <taxon>Actinomycetota</taxon>
        <taxon>Actinomycetes</taxon>
        <taxon>Mycobacteriales</taxon>
        <taxon>Mycobacteriaceae</taxon>
        <taxon>Mycobacterium</taxon>
    </lineage>
</organism>
<dbReference type="InterPro" id="IPR004839">
    <property type="entry name" value="Aminotransferase_I/II_large"/>
</dbReference>
<protein>
    <recommendedName>
        <fullName evidence="13">Aminotransferase</fullName>
        <ecNumber evidence="13">2.6.1.-</ecNumber>
    </recommendedName>
</protein>
<dbReference type="InterPro" id="IPR000813">
    <property type="entry name" value="7Fe_ferredoxin"/>
</dbReference>
<dbReference type="InterPro" id="IPR015422">
    <property type="entry name" value="PyrdxlP-dep_Trfase_small"/>
</dbReference>
<evidence type="ECO:0000256" key="4">
    <source>
        <dbReference type="ARBA" id="ARBA00022485"/>
    </source>
</evidence>
<dbReference type="NCBIfam" id="NF045480">
    <property type="entry name" value="FdxA_Actino"/>
    <property type="match status" value="1"/>
</dbReference>
<dbReference type="GO" id="GO:0051539">
    <property type="term" value="F:4 iron, 4 sulfur cluster binding"/>
    <property type="evidence" value="ECO:0007669"/>
    <property type="project" value="UniProtKB-KW"/>
</dbReference>
<gene>
    <name evidence="16" type="primary">dapC</name>
    <name evidence="16" type="ORF">I553_9408</name>
</gene>
<keyword evidence="12" id="KW-0003">3Fe-4S</keyword>
<comment type="cofactor">
    <cofactor evidence="2">
        <name>[4Fe-4S] cluster</name>
        <dbReference type="ChEBI" id="CHEBI:49883"/>
    </cofactor>
</comment>
<keyword evidence="4" id="KW-0004">4Fe-4S</keyword>